<dbReference type="InterPro" id="IPR029063">
    <property type="entry name" value="SAM-dependent_MTases_sf"/>
</dbReference>
<evidence type="ECO:0000313" key="2">
    <source>
        <dbReference type="Proteomes" id="UP000236723"/>
    </source>
</evidence>
<dbReference type="PANTHER" id="PTHR40036:SF1">
    <property type="entry name" value="MACROCIN O-METHYLTRANSFERASE"/>
    <property type="match status" value="1"/>
</dbReference>
<evidence type="ECO:0000313" key="1">
    <source>
        <dbReference type="EMBL" id="SEG86549.1"/>
    </source>
</evidence>
<organism evidence="1 2">
    <name type="scientific">Thermomonospora echinospora</name>
    <dbReference type="NCBI Taxonomy" id="1992"/>
    <lineage>
        <taxon>Bacteria</taxon>
        <taxon>Bacillati</taxon>
        <taxon>Actinomycetota</taxon>
        <taxon>Actinomycetes</taxon>
        <taxon>Streptosporangiales</taxon>
        <taxon>Thermomonosporaceae</taxon>
        <taxon>Thermomonospora</taxon>
    </lineage>
</organism>
<dbReference type="AlphaFoldDB" id="A0A1H6DMT1"/>
<dbReference type="SUPFAM" id="SSF53335">
    <property type="entry name" value="S-adenosyl-L-methionine-dependent methyltransferases"/>
    <property type="match status" value="1"/>
</dbReference>
<dbReference type="Gene3D" id="3.40.50.150">
    <property type="entry name" value="Vaccinia Virus protein VP39"/>
    <property type="match status" value="1"/>
</dbReference>
<dbReference type="GO" id="GO:0032259">
    <property type="term" value="P:methylation"/>
    <property type="evidence" value="ECO:0007669"/>
    <property type="project" value="UniProtKB-KW"/>
</dbReference>
<dbReference type="GO" id="GO:0008168">
    <property type="term" value="F:methyltransferase activity"/>
    <property type="evidence" value="ECO:0007669"/>
    <property type="project" value="UniProtKB-KW"/>
</dbReference>
<keyword evidence="1" id="KW-0808">Transferase</keyword>
<proteinExistence type="predicted"/>
<dbReference type="EMBL" id="FNVO01000019">
    <property type="protein sequence ID" value="SEG86549.1"/>
    <property type="molecule type" value="Genomic_DNA"/>
</dbReference>
<sequence>MTNAIRAAEFEAREFAGVPVFYDQPSLLEASIRAVDPALLCWVELGFGSGESAMQIRDIAERAGLKMILHGFDSFQGLPEDWGGEAKRGDYTFPRPPLDPPGVRVHQGWFHEAIPQALPDLADQIGFVHVDCDLYSSTRTAFSLLGERLGPGTVIHFDEYWNYLEAEEGELKAFGEFVDGRELGFRYLGYNANYMQASVILLEP</sequence>
<keyword evidence="2" id="KW-1185">Reference proteome</keyword>
<dbReference type="OrthoDB" id="7056009at2"/>
<dbReference type="Pfam" id="PF13578">
    <property type="entry name" value="Methyltransf_24"/>
    <property type="match status" value="1"/>
</dbReference>
<gene>
    <name evidence="1" type="ORF">SAMN04489712_119108</name>
</gene>
<reference evidence="2" key="1">
    <citation type="submission" date="2016-10" db="EMBL/GenBank/DDBJ databases">
        <authorList>
            <person name="Varghese N."/>
            <person name="Submissions S."/>
        </authorList>
    </citation>
    <scope>NUCLEOTIDE SEQUENCE [LARGE SCALE GENOMIC DNA]</scope>
    <source>
        <strain evidence="2">DSM 43163</strain>
    </source>
</reference>
<dbReference type="PANTHER" id="PTHR40036">
    <property type="entry name" value="MACROCIN O-METHYLTRANSFERASE"/>
    <property type="match status" value="1"/>
</dbReference>
<dbReference type="Proteomes" id="UP000236723">
    <property type="component" value="Unassembled WGS sequence"/>
</dbReference>
<dbReference type="InterPro" id="IPR008884">
    <property type="entry name" value="TylF_MeTrfase"/>
</dbReference>
<name>A0A1H6DMT1_9ACTN</name>
<keyword evidence="1" id="KW-0489">Methyltransferase</keyword>
<dbReference type="RefSeq" id="WP_103942913.1">
    <property type="nucleotide sequence ID" value="NZ_FNVO01000019.1"/>
</dbReference>
<protein>
    <submittedName>
        <fullName evidence="1">Methyltransferase domain-containing protein</fullName>
    </submittedName>
</protein>
<accession>A0A1H6DMT1</accession>